<feature type="domain" description="Glycosyltransferase 2-like" evidence="6">
    <location>
        <begin position="10"/>
        <end position="116"/>
    </location>
</feature>
<dbReference type="RefSeq" id="WP_167016641.1">
    <property type="nucleotide sequence ID" value="NZ_VWXF01000008.1"/>
</dbReference>
<proteinExistence type="inferred from homology"/>
<evidence type="ECO:0000256" key="5">
    <source>
        <dbReference type="ARBA" id="ARBA00022842"/>
    </source>
</evidence>
<dbReference type="PANTHER" id="PTHR48090">
    <property type="entry name" value="UNDECAPRENYL-PHOSPHATE 4-DEOXY-4-FORMAMIDO-L-ARABINOSE TRANSFERASE-RELATED"/>
    <property type="match status" value="1"/>
</dbReference>
<evidence type="ECO:0000256" key="1">
    <source>
        <dbReference type="ARBA" id="ARBA00001946"/>
    </source>
</evidence>
<comment type="cofactor">
    <cofactor evidence="1">
        <name>Mg(2+)</name>
        <dbReference type="ChEBI" id="CHEBI:18420"/>
    </cofactor>
</comment>
<dbReference type="InterPro" id="IPR029044">
    <property type="entry name" value="Nucleotide-diphossugar_trans"/>
</dbReference>
<keyword evidence="5" id="KW-0460">Magnesium</keyword>
<name>A0ABX0RGJ5_9GAMM</name>
<comment type="similarity">
    <text evidence="2">Belongs to the glycosyltransferase 2 family.</text>
</comment>
<dbReference type="InterPro" id="IPR050256">
    <property type="entry name" value="Glycosyltransferase_2"/>
</dbReference>
<accession>A0ABX0RGJ5</accession>
<keyword evidence="4" id="KW-0808">Transferase</keyword>
<evidence type="ECO:0000313" key="7">
    <source>
        <dbReference type="EMBL" id="NIF23411.1"/>
    </source>
</evidence>
<dbReference type="SUPFAM" id="SSF53448">
    <property type="entry name" value="Nucleotide-diphospho-sugar transferases"/>
    <property type="match status" value="1"/>
</dbReference>
<dbReference type="Proteomes" id="UP001515683">
    <property type="component" value="Unassembled WGS sequence"/>
</dbReference>
<protein>
    <submittedName>
        <fullName evidence="7">Glycosyltransferase family 2 protein</fullName>
    </submittedName>
</protein>
<reference evidence="7 8" key="1">
    <citation type="journal article" date="2019" name="bioRxiv">
        <title>Bacteria contribute to plant secondary compound degradation in a generalist herbivore system.</title>
        <authorList>
            <person name="Francoeur C.B."/>
            <person name="Khadempour L."/>
            <person name="Moreira-Soto R.D."/>
            <person name="Gotting K."/>
            <person name="Book A.J."/>
            <person name="Pinto-Tomas A.A."/>
            <person name="Keefover-Ring K."/>
            <person name="Currie C.R."/>
        </authorList>
    </citation>
    <scope>NUCLEOTIDE SEQUENCE [LARGE SCALE GENOMIC DNA]</scope>
    <source>
        <strain evidence="7">Acro-835</strain>
    </source>
</reference>
<dbReference type="Pfam" id="PF00535">
    <property type="entry name" value="Glycos_transf_2"/>
    <property type="match status" value="1"/>
</dbReference>
<keyword evidence="8" id="KW-1185">Reference proteome</keyword>
<comment type="caution">
    <text evidence="7">The sequence shown here is derived from an EMBL/GenBank/DDBJ whole genome shotgun (WGS) entry which is preliminary data.</text>
</comment>
<dbReference type="PANTHER" id="PTHR48090:SF10">
    <property type="entry name" value="GLUCOSYL-3-PHOSPHOGLYCERATE SYNTHASE"/>
    <property type="match status" value="1"/>
</dbReference>
<keyword evidence="3" id="KW-0328">Glycosyltransferase</keyword>
<dbReference type="EMBL" id="VWXF01000008">
    <property type="protein sequence ID" value="NIF23411.1"/>
    <property type="molecule type" value="Genomic_DNA"/>
</dbReference>
<evidence type="ECO:0000256" key="4">
    <source>
        <dbReference type="ARBA" id="ARBA00022679"/>
    </source>
</evidence>
<dbReference type="InterPro" id="IPR001173">
    <property type="entry name" value="Glyco_trans_2-like"/>
</dbReference>
<organism evidence="7 8">
    <name type="scientific">Candidatus Pantoea multigeneris</name>
    <dbReference type="NCBI Taxonomy" id="2608357"/>
    <lineage>
        <taxon>Bacteria</taxon>
        <taxon>Pseudomonadati</taxon>
        <taxon>Pseudomonadota</taxon>
        <taxon>Gammaproteobacteria</taxon>
        <taxon>Enterobacterales</taxon>
        <taxon>Erwiniaceae</taxon>
        <taxon>Pantoea</taxon>
    </lineage>
</organism>
<sequence>MTESDCITVSCIIPAFNEAARIDAVLSAVVGHPLIHEVIVVDDRSRDATVNVARRRRVRVIQLKRNQGKSAAVAQGVAASHGSHILLLDADLVGLSTDDITALIYPVLHHSVDATISLRSNSPLLWRAIGLDYISGERVFPRSLVADRLKEMRQLPRFGLEVWLNSLWIELQLHVQVVGWSHVISPLKGRKMGWWRGIRADARMMCDIFRTISPRDALQQIYALQRSRFRGN</sequence>
<gene>
    <name evidence="7" type="ORF">F3J40_17670</name>
</gene>
<dbReference type="CDD" id="cd04179">
    <property type="entry name" value="DPM_DPG-synthase_like"/>
    <property type="match status" value="1"/>
</dbReference>
<evidence type="ECO:0000313" key="8">
    <source>
        <dbReference type="Proteomes" id="UP001515683"/>
    </source>
</evidence>
<evidence type="ECO:0000256" key="3">
    <source>
        <dbReference type="ARBA" id="ARBA00022676"/>
    </source>
</evidence>
<evidence type="ECO:0000256" key="2">
    <source>
        <dbReference type="ARBA" id="ARBA00006739"/>
    </source>
</evidence>
<dbReference type="Gene3D" id="3.90.550.10">
    <property type="entry name" value="Spore Coat Polysaccharide Biosynthesis Protein SpsA, Chain A"/>
    <property type="match status" value="1"/>
</dbReference>
<evidence type="ECO:0000259" key="6">
    <source>
        <dbReference type="Pfam" id="PF00535"/>
    </source>
</evidence>